<feature type="signal peptide" evidence="17">
    <location>
        <begin position="1"/>
        <end position="18"/>
    </location>
</feature>
<evidence type="ECO:0000256" key="10">
    <source>
        <dbReference type="ARBA" id="ARBA00023180"/>
    </source>
</evidence>
<evidence type="ECO:0000259" key="19">
    <source>
        <dbReference type="SMART" id="SM00918"/>
    </source>
</evidence>
<keyword evidence="13" id="KW-0407">Ion channel</keyword>
<feature type="compositionally biased region" description="Low complexity" evidence="15">
    <location>
        <begin position="153"/>
        <end position="165"/>
    </location>
</feature>
<comment type="caution">
    <text evidence="20">The sequence shown here is derived from an EMBL/GenBank/DDBJ whole genome shotgun (WGS) entry which is preliminary data.</text>
</comment>
<keyword evidence="5 16" id="KW-1133">Transmembrane helix</keyword>
<proteinExistence type="inferred from homology"/>
<feature type="domain" description="Ionotropic glutamate receptor C-terminal" evidence="18">
    <location>
        <begin position="450"/>
        <end position="815"/>
    </location>
</feature>
<evidence type="ECO:0000256" key="17">
    <source>
        <dbReference type="SAM" id="SignalP"/>
    </source>
</evidence>
<reference evidence="20 21" key="1">
    <citation type="journal article" date="2023" name="Arcadia Sci">
        <title>De novo assembly of a long-read Amblyomma americanum tick genome.</title>
        <authorList>
            <person name="Chou S."/>
            <person name="Poskanzer K.E."/>
            <person name="Rollins M."/>
            <person name="Thuy-Boun P.S."/>
        </authorList>
    </citation>
    <scope>NUCLEOTIDE SEQUENCE [LARGE SCALE GENOMIC DNA]</scope>
    <source>
        <strain evidence="20">F_SG_1</strain>
        <tissue evidence="20">Salivary glands</tissue>
    </source>
</reference>
<dbReference type="SMART" id="SM00918">
    <property type="entry name" value="Lig_chan-Glu_bd"/>
    <property type="match status" value="1"/>
</dbReference>
<feature type="compositionally biased region" description="Polar residues" evidence="15">
    <location>
        <begin position="617"/>
        <end position="632"/>
    </location>
</feature>
<evidence type="ECO:0000256" key="5">
    <source>
        <dbReference type="ARBA" id="ARBA00022989"/>
    </source>
</evidence>
<dbReference type="PANTHER" id="PTHR18966">
    <property type="entry name" value="IONOTROPIC GLUTAMATE RECEPTOR"/>
    <property type="match status" value="1"/>
</dbReference>
<dbReference type="SUPFAM" id="SSF53822">
    <property type="entry name" value="Periplasmic binding protein-like I"/>
    <property type="match status" value="1"/>
</dbReference>
<dbReference type="InterPro" id="IPR001320">
    <property type="entry name" value="Iontro_rcpt_C"/>
</dbReference>
<dbReference type="AlphaFoldDB" id="A0AAQ4EZU0"/>
<evidence type="ECO:0000256" key="1">
    <source>
        <dbReference type="ARBA" id="ARBA00004141"/>
    </source>
</evidence>
<sequence>MLMLLVACLVCWFGACQTVRIGVLLKPSHRDAWREFEWAMSNFNTSQNARRLGIEFNTHAATVDHDDDLFTVTHELCRQLSAGATTILLPTSGLSDAAVRSLFASTNVPRIITTVPEKCAADNSSASPDDSPDDASSNGTTPATTDETSTRLAPQDQQEAADQPPWLGVSMIPDLSAAVLDLARAWNFRSAVFFYDSDHALVTLERLLQPPGGRARLAVTRALRISRGSEAHALLSSMERVDPHGRKLVVLDCDHELAKDIVIRHVRDIYMGRRNYHYVLARPVVSHRYLEGVSEFAAINITAFRFQNTEELTQTYNYKTTAEEAAIVDAAQLLISAYRTLREEPPARNGDLFVDRVRAAPGATSECGRIAYLTREQGRVVDAYLKGVVFDGKTGRVEFDERGCRVNFTVDVIQVNGKNQWLKTGTWSSRGFMPVGQEHKSLSEQDKDYVYRVAATLTEPFLMRKSRGIEVDPENPKFEGFSKDLMEAISRITGIKYAIHVAKGGAPAAEDTDSWEALVSELLNGEADVAVGDMTATAERWHDVDLTRPVLTTGLAAIARSTTLKGVGMRTFLAPFVWPLWMGVLASLLAVYIVLFLVGFFSVKTTHCCYEPPTAPDASSTDADKPPSTSYPGPNAPCANFKTRSISGRILSSFWWMFVVLVFSAYTTELASYLKPRYEIDSWEELDSTHFKHMWVPTSATRRYFESTQDEMILKLYRYMEEQGGREVTSLREGVELVRSSSAGDVVVFADAISAEYLCGQPPCTARVLRAPYVARHVALAVQKNGTLRERFNQAIATLSDTGELEEIKRRWWSVRCDVPAKDEPIQMRLFFPVVVALGILTVEGTGFGLAELLVRGCTKLCLWARLKSERSSEETEPPLKTIA</sequence>
<dbReference type="InterPro" id="IPR001828">
    <property type="entry name" value="ANF_lig-bd_rcpt"/>
</dbReference>
<comment type="subcellular location">
    <subcellularLocation>
        <location evidence="1">Membrane</location>
        <topology evidence="1">Multi-pass membrane protein</topology>
    </subcellularLocation>
    <subcellularLocation>
        <location evidence="14">Postsynaptic cell membrane</location>
    </subcellularLocation>
</comment>
<gene>
    <name evidence="20" type="ORF">V5799_018300</name>
</gene>
<feature type="transmembrane region" description="Helical" evidence="16">
    <location>
        <begin position="650"/>
        <end position="667"/>
    </location>
</feature>
<evidence type="ECO:0000256" key="9">
    <source>
        <dbReference type="ARBA" id="ARBA00023170"/>
    </source>
</evidence>
<keyword evidence="17" id="KW-0732">Signal</keyword>
<name>A0AAQ4EZU0_AMBAM</name>
<dbReference type="Proteomes" id="UP001321473">
    <property type="component" value="Unassembled WGS sequence"/>
</dbReference>
<keyword evidence="4 16" id="KW-0812">Transmembrane</keyword>
<keyword evidence="10" id="KW-0325">Glycoprotein</keyword>
<evidence type="ECO:0000256" key="3">
    <source>
        <dbReference type="ARBA" id="ARBA00022448"/>
    </source>
</evidence>
<keyword evidence="6" id="KW-0770">Synapse</keyword>
<evidence type="ECO:0000313" key="20">
    <source>
        <dbReference type="EMBL" id="KAK8780356.1"/>
    </source>
</evidence>
<dbReference type="Pfam" id="PF00060">
    <property type="entry name" value="Lig_chan"/>
    <property type="match status" value="1"/>
</dbReference>
<keyword evidence="9" id="KW-0675">Receptor</keyword>
<evidence type="ECO:0000256" key="15">
    <source>
        <dbReference type="SAM" id="MobiDB-lite"/>
    </source>
</evidence>
<dbReference type="GO" id="GO:0045211">
    <property type="term" value="C:postsynaptic membrane"/>
    <property type="evidence" value="ECO:0007669"/>
    <property type="project" value="UniProtKB-SubCell"/>
</dbReference>
<evidence type="ECO:0000256" key="7">
    <source>
        <dbReference type="ARBA" id="ARBA00023065"/>
    </source>
</evidence>
<evidence type="ECO:0000259" key="18">
    <source>
        <dbReference type="SMART" id="SM00079"/>
    </source>
</evidence>
<dbReference type="Gene3D" id="3.40.50.2300">
    <property type="match status" value="2"/>
</dbReference>
<keyword evidence="12" id="KW-1071">Ligand-gated ion channel</keyword>
<dbReference type="FunFam" id="3.40.50.2300:FF:001038">
    <property type="match status" value="1"/>
</dbReference>
<keyword evidence="11" id="KW-0628">Postsynaptic cell membrane</keyword>
<dbReference type="Gene3D" id="3.40.190.10">
    <property type="entry name" value="Periplasmic binding protein-like II"/>
    <property type="match status" value="3"/>
</dbReference>
<evidence type="ECO:0000256" key="8">
    <source>
        <dbReference type="ARBA" id="ARBA00023136"/>
    </source>
</evidence>
<keyword evidence="3" id="KW-0813">Transport</keyword>
<protein>
    <submittedName>
        <fullName evidence="20">Uncharacterized protein</fullName>
    </submittedName>
</protein>
<feature type="chain" id="PRO_5042981340" evidence="17">
    <location>
        <begin position="19"/>
        <end position="884"/>
    </location>
</feature>
<evidence type="ECO:0000256" key="6">
    <source>
        <dbReference type="ARBA" id="ARBA00023018"/>
    </source>
</evidence>
<evidence type="ECO:0000256" key="11">
    <source>
        <dbReference type="ARBA" id="ARBA00023257"/>
    </source>
</evidence>
<keyword evidence="21" id="KW-1185">Reference proteome</keyword>
<evidence type="ECO:0000256" key="13">
    <source>
        <dbReference type="ARBA" id="ARBA00023303"/>
    </source>
</evidence>
<dbReference type="InterPro" id="IPR015683">
    <property type="entry name" value="Ionotropic_Glu_rcpt"/>
</dbReference>
<evidence type="ECO:0000256" key="14">
    <source>
        <dbReference type="ARBA" id="ARBA00034100"/>
    </source>
</evidence>
<dbReference type="GO" id="GO:0015276">
    <property type="term" value="F:ligand-gated monoatomic ion channel activity"/>
    <property type="evidence" value="ECO:0007669"/>
    <property type="project" value="InterPro"/>
</dbReference>
<dbReference type="Gene3D" id="1.10.287.70">
    <property type="match status" value="1"/>
</dbReference>
<evidence type="ECO:0000256" key="12">
    <source>
        <dbReference type="ARBA" id="ARBA00023286"/>
    </source>
</evidence>
<feature type="region of interest" description="Disordered" evidence="15">
    <location>
        <begin position="119"/>
        <end position="166"/>
    </location>
</feature>
<evidence type="ECO:0000256" key="16">
    <source>
        <dbReference type="SAM" id="Phobius"/>
    </source>
</evidence>
<evidence type="ECO:0000256" key="4">
    <source>
        <dbReference type="ARBA" id="ARBA00022692"/>
    </source>
</evidence>
<accession>A0AAQ4EZU0</accession>
<feature type="compositionally biased region" description="Polar residues" evidence="15">
    <location>
        <begin position="139"/>
        <end position="152"/>
    </location>
</feature>
<feature type="transmembrane region" description="Helical" evidence="16">
    <location>
        <begin position="578"/>
        <end position="601"/>
    </location>
</feature>
<dbReference type="Pfam" id="PF01094">
    <property type="entry name" value="ANF_receptor"/>
    <property type="match status" value="1"/>
</dbReference>
<keyword evidence="8 16" id="KW-0472">Membrane</keyword>
<evidence type="ECO:0000256" key="2">
    <source>
        <dbReference type="ARBA" id="ARBA00008685"/>
    </source>
</evidence>
<feature type="compositionally biased region" description="Low complexity" evidence="15">
    <location>
        <begin position="121"/>
        <end position="138"/>
    </location>
</feature>
<feature type="region of interest" description="Disordered" evidence="15">
    <location>
        <begin position="613"/>
        <end position="634"/>
    </location>
</feature>
<dbReference type="SMART" id="SM00079">
    <property type="entry name" value="PBPe"/>
    <property type="match status" value="1"/>
</dbReference>
<keyword evidence="7" id="KW-0406">Ion transport</keyword>
<comment type="similarity">
    <text evidence="2">Belongs to the glutamate-gated ion channel (TC 1.A.10.1) family.</text>
</comment>
<evidence type="ECO:0000313" key="21">
    <source>
        <dbReference type="Proteomes" id="UP001321473"/>
    </source>
</evidence>
<organism evidence="20 21">
    <name type="scientific">Amblyomma americanum</name>
    <name type="common">Lone star tick</name>
    <dbReference type="NCBI Taxonomy" id="6943"/>
    <lineage>
        <taxon>Eukaryota</taxon>
        <taxon>Metazoa</taxon>
        <taxon>Ecdysozoa</taxon>
        <taxon>Arthropoda</taxon>
        <taxon>Chelicerata</taxon>
        <taxon>Arachnida</taxon>
        <taxon>Acari</taxon>
        <taxon>Parasitiformes</taxon>
        <taxon>Ixodida</taxon>
        <taxon>Ixodoidea</taxon>
        <taxon>Ixodidae</taxon>
        <taxon>Amblyomminae</taxon>
        <taxon>Amblyomma</taxon>
    </lineage>
</organism>
<dbReference type="InterPro" id="IPR019594">
    <property type="entry name" value="Glu/Gly-bd"/>
</dbReference>
<dbReference type="InterPro" id="IPR028082">
    <property type="entry name" value="Peripla_BP_I"/>
</dbReference>
<feature type="domain" description="Ionotropic glutamate receptor L-glutamate and glycine-binding" evidence="19">
    <location>
        <begin position="460"/>
        <end position="524"/>
    </location>
</feature>
<dbReference type="Pfam" id="PF10613">
    <property type="entry name" value="Lig_chan-Glu_bd"/>
    <property type="match status" value="1"/>
</dbReference>
<dbReference type="SUPFAM" id="SSF53850">
    <property type="entry name" value="Periplasmic binding protein-like II"/>
    <property type="match status" value="1"/>
</dbReference>
<dbReference type="EMBL" id="JARKHS020008957">
    <property type="protein sequence ID" value="KAK8780356.1"/>
    <property type="molecule type" value="Genomic_DNA"/>
</dbReference>